<reference evidence="1 2" key="1">
    <citation type="journal article" date="2018" name="J. Allergy Clin. Immunol.">
        <title>High-quality assembly of Dermatophagoides pteronyssinus genome and transcriptome reveals a wide range of novel allergens.</title>
        <authorList>
            <person name="Liu X.Y."/>
            <person name="Yang K.Y."/>
            <person name="Wang M.Q."/>
            <person name="Kwok J.S."/>
            <person name="Zeng X."/>
            <person name="Yang Z."/>
            <person name="Xiao X.J."/>
            <person name="Lau C.P."/>
            <person name="Li Y."/>
            <person name="Huang Z.M."/>
            <person name="Ba J.G."/>
            <person name="Yim A.K."/>
            <person name="Ouyang C.Y."/>
            <person name="Ngai S.M."/>
            <person name="Chan T.F."/>
            <person name="Leung E.L."/>
            <person name="Liu L."/>
            <person name="Liu Z.G."/>
            <person name="Tsui S.K."/>
        </authorList>
    </citation>
    <scope>NUCLEOTIDE SEQUENCE [LARGE SCALE GENOMIC DNA]</scope>
    <source>
        <strain evidence="1">Derp</strain>
    </source>
</reference>
<dbReference type="EMBL" id="NJHN03000056">
    <property type="protein sequence ID" value="KAH9419687.1"/>
    <property type="molecule type" value="Genomic_DNA"/>
</dbReference>
<evidence type="ECO:0000313" key="1">
    <source>
        <dbReference type="EMBL" id="KAH9419687.1"/>
    </source>
</evidence>
<evidence type="ECO:0000313" key="2">
    <source>
        <dbReference type="Proteomes" id="UP000887458"/>
    </source>
</evidence>
<gene>
    <name evidence="1" type="ORF">DERP_015408</name>
</gene>
<organism evidence="1 2">
    <name type="scientific">Dermatophagoides pteronyssinus</name>
    <name type="common">European house dust mite</name>
    <dbReference type="NCBI Taxonomy" id="6956"/>
    <lineage>
        <taxon>Eukaryota</taxon>
        <taxon>Metazoa</taxon>
        <taxon>Ecdysozoa</taxon>
        <taxon>Arthropoda</taxon>
        <taxon>Chelicerata</taxon>
        <taxon>Arachnida</taxon>
        <taxon>Acari</taxon>
        <taxon>Acariformes</taxon>
        <taxon>Sarcoptiformes</taxon>
        <taxon>Astigmata</taxon>
        <taxon>Psoroptidia</taxon>
        <taxon>Analgoidea</taxon>
        <taxon>Pyroglyphidae</taxon>
        <taxon>Dermatophagoidinae</taxon>
        <taxon>Dermatophagoides</taxon>
    </lineage>
</organism>
<name>A0ABQ8JAQ8_DERPT</name>
<comment type="caution">
    <text evidence="1">The sequence shown here is derived from an EMBL/GenBank/DDBJ whole genome shotgun (WGS) entry which is preliminary data.</text>
</comment>
<reference evidence="1 2" key="2">
    <citation type="journal article" date="2022" name="Mol. Biol. Evol.">
        <title>Comparative Genomics Reveals Insights into the Divergent Evolution of Astigmatic Mites and Household Pest Adaptations.</title>
        <authorList>
            <person name="Xiong Q."/>
            <person name="Wan A.T."/>
            <person name="Liu X."/>
            <person name="Fung C.S."/>
            <person name="Xiao X."/>
            <person name="Malainual N."/>
            <person name="Hou J."/>
            <person name="Wang L."/>
            <person name="Wang M."/>
            <person name="Yang K.Y."/>
            <person name="Cui Y."/>
            <person name="Leung E.L."/>
            <person name="Nong W."/>
            <person name="Shin S.K."/>
            <person name="Au S.W."/>
            <person name="Jeong K.Y."/>
            <person name="Chew F.T."/>
            <person name="Hui J.H."/>
            <person name="Leung T.F."/>
            <person name="Tungtrongchitr A."/>
            <person name="Zhong N."/>
            <person name="Liu Z."/>
            <person name="Tsui S.K."/>
        </authorList>
    </citation>
    <scope>NUCLEOTIDE SEQUENCE [LARGE SCALE GENOMIC DNA]</scope>
    <source>
        <strain evidence="1">Derp</strain>
    </source>
</reference>
<proteinExistence type="predicted"/>
<dbReference type="Proteomes" id="UP000887458">
    <property type="component" value="Unassembled WGS sequence"/>
</dbReference>
<feature type="non-terminal residue" evidence="1">
    <location>
        <position position="1"/>
    </location>
</feature>
<accession>A0ABQ8JAQ8</accession>
<protein>
    <submittedName>
        <fullName evidence="1">Uncharacterized protein</fullName>
    </submittedName>
</protein>
<keyword evidence="2" id="KW-1185">Reference proteome</keyword>
<sequence length="59" mass="7053">NQIKKLCDYHSYKQIIILRLLSLDNVYPASNHHHLYLNNNHDYKAFSSNNNSKILLRKQ</sequence>